<dbReference type="Proteomes" id="UP000595253">
    <property type="component" value="Chromosome"/>
</dbReference>
<keyword evidence="1" id="KW-0812">Transmembrane</keyword>
<dbReference type="EMBL" id="CP015899">
    <property type="protein sequence ID" value="WMF94333.1"/>
    <property type="molecule type" value="Genomic_DNA"/>
</dbReference>
<gene>
    <name evidence="4" type="ORF">LL1196_2222</name>
    <name evidence="3" type="ORF">LLC_21380</name>
    <name evidence="5" type="ORF">LLJM1_02900</name>
    <name evidence="2" type="ORF">LLJM3_2211</name>
</gene>
<dbReference type="AlphaFoldDB" id="A0A161UNA6"/>
<dbReference type="RefSeq" id="WP_011677008.1">
    <property type="nucleotide sequence ID" value="NZ_AP018499.1"/>
</dbReference>
<dbReference type="Proteomes" id="UP000663552">
    <property type="component" value="Chromosome"/>
</dbReference>
<name>A0A161UNA6_LACLC</name>
<sequence>MKNKHKILWFLGGTFSGVIVTFFVLWGIAALFSNAVSSTDTLSTATSPNMQYVAKAQFADGGGFGSGPYTVKVTNKKALLPFFNTKTVYSISDTESSSTWENIKLKWLDNTRLKIGNKTIDVTNAKSYQKYLN</sequence>
<organism evidence="2 7">
    <name type="scientific">Lactococcus lactis subsp. cremoris</name>
    <name type="common">Streptococcus cremoris</name>
    <dbReference type="NCBI Taxonomy" id="1359"/>
    <lineage>
        <taxon>Bacteria</taxon>
        <taxon>Bacillati</taxon>
        <taxon>Bacillota</taxon>
        <taxon>Bacilli</taxon>
        <taxon>Lactobacillales</taxon>
        <taxon>Streptococcaceae</taxon>
        <taxon>Lactococcus</taxon>
    </lineage>
</organism>
<evidence type="ECO:0000256" key="1">
    <source>
        <dbReference type="SAM" id="Phobius"/>
    </source>
</evidence>
<proteinExistence type="predicted"/>
<dbReference type="EMBL" id="AP024222">
    <property type="protein sequence ID" value="BCO06898.1"/>
    <property type="molecule type" value="Genomic_DNA"/>
</dbReference>
<dbReference type="Proteomes" id="UP000191806">
    <property type="component" value="Chromosome"/>
</dbReference>
<evidence type="ECO:0000313" key="7">
    <source>
        <dbReference type="Proteomes" id="UP000192161"/>
    </source>
</evidence>
<feature type="transmembrane region" description="Helical" evidence="1">
    <location>
        <begin position="7"/>
        <end position="32"/>
    </location>
</feature>
<evidence type="ECO:0000313" key="6">
    <source>
        <dbReference type="Proteomes" id="UP000191806"/>
    </source>
</evidence>
<evidence type="ECO:0000313" key="2">
    <source>
        <dbReference type="EMBL" id="ARE24384.1"/>
    </source>
</evidence>
<evidence type="ECO:0000313" key="8">
    <source>
        <dbReference type="Proteomes" id="UP000595253"/>
    </source>
</evidence>
<reference evidence="2" key="4">
    <citation type="submission" date="2023-04" db="EMBL/GenBank/DDBJ databases">
        <authorList>
            <person name="McDonnell B."/>
        </authorList>
    </citation>
    <scope>NUCLEOTIDE SEQUENCE</scope>
    <source>
        <strain evidence="5">JM1</strain>
        <strain evidence="2">JM3</strain>
    </source>
</reference>
<evidence type="ECO:0000313" key="5">
    <source>
        <dbReference type="EMBL" id="WMF94333.1"/>
    </source>
</evidence>
<reference evidence="4" key="2">
    <citation type="journal article" date="2020" name="Mol. Microbiol.">
        <title>The CWPS Rubik's cube: Linking diversity of cell wall polysaccharide structures with the encoded biosynthetic machinery of selected Lactococcus lactis strains.</title>
        <authorList>
            <person name="Mahony J."/>
            <person name="Frantzen C."/>
            <person name="Vinogradov E."/>
            <person name="Sadovskaya I."/>
            <person name="Theodorou I."/>
            <person name="Kelleher P."/>
            <person name="Chapot-Chartier M.P."/>
            <person name="Cambillau C."/>
            <person name="Holo H."/>
            <person name="van Sinderen D."/>
        </authorList>
    </citation>
    <scope>NUCLEOTIDE SEQUENCE</scope>
    <source>
        <strain evidence="4">1196</strain>
    </source>
</reference>
<dbReference type="EMBL" id="CP015901">
    <property type="protein sequence ID" value="ARE24384.1"/>
    <property type="molecule type" value="Genomic_DNA"/>
</dbReference>
<dbReference type="Pfam" id="PF17428">
    <property type="entry name" value="DUF5412"/>
    <property type="match status" value="1"/>
</dbReference>
<protein>
    <submittedName>
        <fullName evidence="2">DUF5412 family protein</fullName>
    </submittedName>
</protein>
<evidence type="ECO:0000313" key="4">
    <source>
        <dbReference type="EMBL" id="QSD63831.1"/>
    </source>
</evidence>
<keyword evidence="1" id="KW-0472">Membrane</keyword>
<reference evidence="6 7" key="1">
    <citation type="journal article" date="2017" name="BMC Genomics">
        <title>Comparative and functional genomics of the Lactococcus lactis taxon; insights into evolution and niche adaptation.</title>
        <authorList>
            <person name="Kelleher P."/>
            <person name="Bottacini F."/>
            <person name="Mahony J."/>
            <person name="Kilcawley K.N."/>
            <person name="van Sinderen D."/>
        </authorList>
    </citation>
    <scope>NUCLEOTIDE SEQUENCE [LARGE SCALE GENOMIC DNA]</scope>
    <source>
        <strain evidence="5 6">JM1</strain>
        <strain evidence="2 7">JM3</strain>
    </source>
</reference>
<dbReference type="Proteomes" id="UP000192161">
    <property type="component" value="Chromosome"/>
</dbReference>
<accession>A0A161UNA6</accession>
<evidence type="ECO:0000313" key="3">
    <source>
        <dbReference type="EMBL" id="BCO06898.1"/>
    </source>
</evidence>
<keyword evidence="1" id="KW-1133">Transmembrane helix</keyword>
<reference evidence="3 8" key="3">
    <citation type="submission" date="2020-12" db="EMBL/GenBank/DDBJ databases">
        <title>Complete genome sequence of lactococcus lactis subsp. cremoris strain EPSC and strain G3-2.</title>
        <authorList>
            <person name="Kita K."/>
            <person name="Ishikawa S."/>
        </authorList>
    </citation>
    <scope>NUCLEOTIDE SEQUENCE [LARGE SCALE GENOMIC DNA]</scope>
    <source>
        <strain evidence="3 8">EPSC</strain>
    </source>
</reference>
<dbReference type="InterPro" id="IPR035406">
    <property type="entry name" value="DUF5412"/>
</dbReference>
<dbReference type="EMBL" id="CP032148">
    <property type="protein sequence ID" value="QSD63831.1"/>
    <property type="molecule type" value="Genomic_DNA"/>
</dbReference>